<dbReference type="PROSITE" id="PS51257">
    <property type="entry name" value="PROKAR_LIPOPROTEIN"/>
    <property type="match status" value="1"/>
</dbReference>
<protein>
    <submittedName>
        <fullName evidence="8">SusD family protein</fullName>
    </submittedName>
</protein>
<dbReference type="GO" id="GO:0009279">
    <property type="term" value="C:cell outer membrane"/>
    <property type="evidence" value="ECO:0007669"/>
    <property type="project" value="UniProtKB-SubCell"/>
</dbReference>
<accession>C2G433</accession>
<evidence type="ECO:0000313" key="9">
    <source>
        <dbReference type="Proteomes" id="UP000006241"/>
    </source>
</evidence>
<dbReference type="InterPro" id="IPR011990">
    <property type="entry name" value="TPR-like_helical_dom_sf"/>
</dbReference>
<evidence type="ECO:0000256" key="4">
    <source>
        <dbReference type="ARBA" id="ARBA00023136"/>
    </source>
</evidence>
<dbReference type="Pfam" id="PF07980">
    <property type="entry name" value="SusD_RagB"/>
    <property type="match status" value="1"/>
</dbReference>
<comment type="similarity">
    <text evidence="2">Belongs to the SusD family.</text>
</comment>
<proteinExistence type="inferred from homology"/>
<dbReference type="HOGENOM" id="CLU_015553_1_3_10"/>
<sequence length="539" mass="62322">MYSFKMKNLSKMKGKRIAKYMVIVAVTISFLGCKKFLNVEPIDSLSGNNFWKDQNDAETFTREVYRLFRVGVGIDRPLVLMGDLRNAPVLKTETFPNRNDIRIISRGSIKELVSTIRPTPGTDAERFWTYNVEWDKIADWKPVYKVIQSANILYTLVPKVAENDPSFTPAQVRKYQAEAVFMRSMSYFVLLRLFGNVPYYTDAYNQDPLPRMDHREVARKCIEDLEKVKDDLPWTYDDPANRGVRAMKGSALTLMMHLNMWLAWFDKPNANQYYAQVDRLGDELRLENNGAYELLPIERVAEIFNGRSKEGLFEIPNNVNYGESYGSLRKTYFAHVLHAPYFILNATTTDKSELAYESSYMKTLYPEGESDGRIQSWFTDKQGNNFMFSGNGNFTFFKFFNLALGSGNTAQSIGNYQVMFRYADAILLQAEALAAMGGNDDKATMLLNLIRSRAKAGLYPEANNYDNKLQDAIYWERCKELMGEGHYYYDLVRTGKLYDAAYSWHPMAYSAYLQEAWTWPIDPKALENNPFMTLNEYWK</sequence>
<evidence type="ECO:0000259" key="7">
    <source>
        <dbReference type="Pfam" id="PF14322"/>
    </source>
</evidence>
<feature type="domain" description="SusD-like N-terminal" evidence="7">
    <location>
        <begin position="135"/>
        <end position="238"/>
    </location>
</feature>
<reference evidence="8 9" key="1">
    <citation type="submission" date="2009-01" db="EMBL/GenBank/DDBJ databases">
        <authorList>
            <person name="Qin X."/>
            <person name="Bachman B."/>
            <person name="Battles P."/>
            <person name="Bell A."/>
            <person name="Bess C."/>
            <person name="Bickham C."/>
            <person name="Chaboub L."/>
            <person name="Chen D."/>
            <person name="Coyle M."/>
            <person name="Deiros D.R."/>
            <person name="Dinh H."/>
            <person name="Forbes L."/>
            <person name="Fowler G."/>
            <person name="Francisco L."/>
            <person name="Fu Q."/>
            <person name="Gubbala S."/>
            <person name="Hale W."/>
            <person name="Han Y."/>
            <person name="Hemphill L."/>
            <person name="Highlander S.K."/>
            <person name="Hirani K."/>
            <person name="Hogues M."/>
            <person name="Jackson L."/>
            <person name="Jakkamsetti A."/>
            <person name="Javaid M."/>
            <person name="Jiang H."/>
            <person name="Korchina V."/>
            <person name="Kovar C."/>
            <person name="Lara F."/>
            <person name="Lee S."/>
            <person name="Mata R."/>
            <person name="Mathew T."/>
            <person name="Moen C."/>
            <person name="Morales K."/>
            <person name="Munidasa M."/>
            <person name="Nazareth L."/>
            <person name="Ngo R."/>
            <person name="Nguyen L."/>
            <person name="Okwuonu G."/>
            <person name="Ongeri F."/>
            <person name="Patil S."/>
            <person name="Petrosino J."/>
            <person name="Pham C."/>
            <person name="Pham P."/>
            <person name="Pu L.-L."/>
            <person name="Puazo M."/>
            <person name="Raj R."/>
            <person name="Reid J."/>
            <person name="Rouhana J."/>
            <person name="Saada N."/>
            <person name="Shang Y."/>
            <person name="Simmons D."/>
            <person name="Thornton R."/>
            <person name="Warren J."/>
            <person name="Weissenberger G."/>
            <person name="Zhang J."/>
            <person name="Zhang L."/>
            <person name="Zhou C."/>
            <person name="Zhu D."/>
            <person name="Muzny D."/>
            <person name="Worley K."/>
            <person name="Gibbs R."/>
        </authorList>
    </citation>
    <scope>NUCLEOTIDE SEQUENCE [LARGE SCALE GENOMIC DNA]</scope>
    <source>
        <strain evidence="8 9">ATCC 33300</strain>
    </source>
</reference>
<dbReference type="EMBL" id="ACHB01000096">
    <property type="protein sequence ID" value="EEI90047.1"/>
    <property type="molecule type" value="Genomic_DNA"/>
</dbReference>
<evidence type="ECO:0000256" key="2">
    <source>
        <dbReference type="ARBA" id="ARBA00006275"/>
    </source>
</evidence>
<name>C2G433_SPHSI</name>
<comment type="subcellular location">
    <subcellularLocation>
        <location evidence="1">Cell outer membrane</location>
    </subcellularLocation>
</comment>
<comment type="caution">
    <text evidence="8">The sequence shown here is derived from an EMBL/GenBank/DDBJ whole genome shotgun (WGS) entry which is preliminary data.</text>
</comment>
<evidence type="ECO:0000256" key="3">
    <source>
        <dbReference type="ARBA" id="ARBA00022729"/>
    </source>
</evidence>
<keyword evidence="5" id="KW-0998">Cell outer membrane</keyword>
<dbReference type="Gene3D" id="1.25.40.390">
    <property type="match status" value="1"/>
</dbReference>
<evidence type="ECO:0000256" key="5">
    <source>
        <dbReference type="ARBA" id="ARBA00023237"/>
    </source>
</evidence>
<evidence type="ECO:0000259" key="6">
    <source>
        <dbReference type="Pfam" id="PF07980"/>
    </source>
</evidence>
<dbReference type="SUPFAM" id="SSF48452">
    <property type="entry name" value="TPR-like"/>
    <property type="match status" value="1"/>
</dbReference>
<dbReference type="InterPro" id="IPR033985">
    <property type="entry name" value="SusD-like_N"/>
</dbReference>
<dbReference type="AlphaFoldDB" id="C2G433"/>
<gene>
    <name evidence="8" type="ORF">HMPREF0765_4415</name>
</gene>
<dbReference type="InterPro" id="IPR012944">
    <property type="entry name" value="SusD_RagB_dom"/>
</dbReference>
<evidence type="ECO:0000256" key="1">
    <source>
        <dbReference type="ARBA" id="ARBA00004442"/>
    </source>
</evidence>
<keyword evidence="3" id="KW-0732">Signal</keyword>
<feature type="domain" description="RagB/SusD" evidence="6">
    <location>
        <begin position="375"/>
        <end position="538"/>
    </location>
</feature>
<keyword evidence="4" id="KW-0472">Membrane</keyword>
<organism evidence="8 9">
    <name type="scientific">Sphingobacterium spiritivorum ATCC 33300</name>
    <dbReference type="NCBI Taxonomy" id="525372"/>
    <lineage>
        <taxon>Bacteria</taxon>
        <taxon>Pseudomonadati</taxon>
        <taxon>Bacteroidota</taxon>
        <taxon>Sphingobacteriia</taxon>
        <taxon>Sphingobacteriales</taxon>
        <taxon>Sphingobacteriaceae</taxon>
        <taxon>Sphingobacterium</taxon>
    </lineage>
</organism>
<dbReference type="Proteomes" id="UP000006241">
    <property type="component" value="Unassembled WGS sequence"/>
</dbReference>
<evidence type="ECO:0000313" key="8">
    <source>
        <dbReference type="EMBL" id="EEI90047.1"/>
    </source>
</evidence>
<dbReference type="Pfam" id="PF14322">
    <property type="entry name" value="SusD-like_3"/>
    <property type="match status" value="1"/>
</dbReference>